<sequence length="59" mass="6636">MPAKSDRAATATDNQARKKPLAQVAFFQSLPSSEKTPSDTREQCIALNTSHYHFMQILR</sequence>
<name>A0A4Q7VTI5_9BURK</name>
<reference evidence="2 3" key="1">
    <citation type="submission" date="2019-02" db="EMBL/GenBank/DDBJ databases">
        <title>Genomic Encyclopedia of Type Strains, Phase IV (KMG-IV): sequencing the most valuable type-strain genomes for metagenomic binning, comparative biology and taxonomic classification.</title>
        <authorList>
            <person name="Goeker M."/>
        </authorList>
    </citation>
    <scope>NUCLEOTIDE SEQUENCE [LARGE SCALE GENOMIC DNA]</scope>
    <source>
        <strain evidence="2 3">DSM 23814</strain>
    </source>
</reference>
<evidence type="ECO:0000256" key="1">
    <source>
        <dbReference type="SAM" id="MobiDB-lite"/>
    </source>
</evidence>
<keyword evidence="3" id="KW-1185">Reference proteome</keyword>
<feature type="region of interest" description="Disordered" evidence="1">
    <location>
        <begin position="1"/>
        <end position="23"/>
    </location>
</feature>
<evidence type="ECO:0000313" key="2">
    <source>
        <dbReference type="EMBL" id="RZT99704.1"/>
    </source>
</evidence>
<proteinExistence type="predicted"/>
<dbReference type="AlphaFoldDB" id="A0A4Q7VTI5"/>
<protein>
    <submittedName>
        <fullName evidence="2">Uncharacterized protein</fullName>
    </submittedName>
</protein>
<organism evidence="2 3">
    <name type="scientific">Advenella incenata</name>
    <dbReference type="NCBI Taxonomy" id="267800"/>
    <lineage>
        <taxon>Bacteria</taxon>
        <taxon>Pseudomonadati</taxon>
        <taxon>Pseudomonadota</taxon>
        <taxon>Betaproteobacteria</taxon>
        <taxon>Burkholderiales</taxon>
        <taxon>Alcaligenaceae</taxon>
    </lineage>
</organism>
<evidence type="ECO:0000313" key="3">
    <source>
        <dbReference type="Proteomes" id="UP000293398"/>
    </source>
</evidence>
<dbReference type="EMBL" id="SHKO01000001">
    <property type="protein sequence ID" value="RZT99704.1"/>
    <property type="molecule type" value="Genomic_DNA"/>
</dbReference>
<accession>A0A4Q7VTI5</accession>
<gene>
    <name evidence="2" type="ORF">EV681_1496</name>
</gene>
<comment type="caution">
    <text evidence="2">The sequence shown here is derived from an EMBL/GenBank/DDBJ whole genome shotgun (WGS) entry which is preliminary data.</text>
</comment>
<dbReference type="Proteomes" id="UP000293398">
    <property type="component" value="Unassembled WGS sequence"/>
</dbReference>